<dbReference type="PANTHER" id="PTHR38340">
    <property type="entry name" value="S-LAYER PROTEIN"/>
    <property type="match status" value="1"/>
</dbReference>
<dbReference type="PROSITE" id="PS00330">
    <property type="entry name" value="HEMOLYSIN_CALCIUM"/>
    <property type="match status" value="5"/>
</dbReference>
<protein>
    <submittedName>
        <fullName evidence="4">Calcium-binding protein</fullName>
    </submittedName>
</protein>
<evidence type="ECO:0000313" key="4">
    <source>
        <dbReference type="EMBL" id="MFC2970476.1"/>
    </source>
</evidence>
<dbReference type="InterPro" id="IPR001343">
    <property type="entry name" value="Hemolysn_Ca-bd"/>
</dbReference>
<comment type="subcellular location">
    <subcellularLocation>
        <location evidence="1">Secreted</location>
    </subcellularLocation>
</comment>
<feature type="region of interest" description="Disordered" evidence="3">
    <location>
        <begin position="1230"/>
        <end position="1252"/>
    </location>
</feature>
<evidence type="ECO:0000256" key="1">
    <source>
        <dbReference type="ARBA" id="ARBA00004613"/>
    </source>
</evidence>
<dbReference type="InterPro" id="IPR018511">
    <property type="entry name" value="Hemolysin-typ_Ca-bd_CS"/>
</dbReference>
<dbReference type="InterPro" id="IPR050557">
    <property type="entry name" value="RTX_toxin/Mannuronan_C5-epim"/>
</dbReference>
<dbReference type="Gene3D" id="2.150.10.10">
    <property type="entry name" value="Serralysin-like metalloprotease, C-terminal"/>
    <property type="match status" value="7"/>
</dbReference>
<dbReference type="Pfam" id="PF00353">
    <property type="entry name" value="HemolysinCabind"/>
    <property type="match status" value="11"/>
</dbReference>
<reference evidence="5" key="1">
    <citation type="journal article" date="2019" name="Int. J. Syst. Evol. Microbiol.">
        <title>The Global Catalogue of Microorganisms (GCM) 10K type strain sequencing project: providing services to taxonomists for standard genome sequencing and annotation.</title>
        <authorList>
            <consortium name="The Broad Institute Genomics Platform"/>
            <consortium name="The Broad Institute Genome Sequencing Center for Infectious Disease"/>
            <person name="Wu L."/>
            <person name="Ma J."/>
        </authorList>
    </citation>
    <scope>NUCLEOTIDE SEQUENCE [LARGE SCALE GENOMIC DNA]</scope>
    <source>
        <strain evidence="5">KCTC 62192</strain>
    </source>
</reference>
<dbReference type="SUPFAM" id="SSF51120">
    <property type="entry name" value="beta-Roll"/>
    <property type="match status" value="4"/>
</dbReference>
<keyword evidence="2" id="KW-0964">Secreted</keyword>
<dbReference type="Proteomes" id="UP001595443">
    <property type="component" value="Unassembled WGS sequence"/>
</dbReference>
<proteinExistence type="predicted"/>
<evidence type="ECO:0000256" key="3">
    <source>
        <dbReference type="SAM" id="MobiDB-lite"/>
    </source>
</evidence>
<evidence type="ECO:0000313" key="5">
    <source>
        <dbReference type="Proteomes" id="UP001595443"/>
    </source>
</evidence>
<organism evidence="4 5">
    <name type="scientific">Acidimangrovimonas pyrenivorans</name>
    <dbReference type="NCBI Taxonomy" id="2030798"/>
    <lineage>
        <taxon>Bacteria</taxon>
        <taxon>Pseudomonadati</taxon>
        <taxon>Pseudomonadota</taxon>
        <taxon>Alphaproteobacteria</taxon>
        <taxon>Rhodobacterales</taxon>
        <taxon>Paracoccaceae</taxon>
        <taxon>Acidimangrovimonas</taxon>
    </lineage>
</organism>
<name>A0ABV7ANH0_9RHOB</name>
<dbReference type="InterPro" id="IPR011049">
    <property type="entry name" value="Serralysin-like_metalloprot_C"/>
</dbReference>
<evidence type="ECO:0000256" key="2">
    <source>
        <dbReference type="ARBA" id="ARBA00022525"/>
    </source>
</evidence>
<accession>A0ABV7ANH0</accession>
<comment type="caution">
    <text evidence="4">The sequence shown here is derived from an EMBL/GenBank/DDBJ whole genome shotgun (WGS) entry which is preliminary data.</text>
</comment>
<gene>
    <name evidence="4" type="ORF">ACFOES_20450</name>
</gene>
<dbReference type="EMBL" id="JBHRSK010000021">
    <property type="protein sequence ID" value="MFC2970476.1"/>
    <property type="molecule type" value="Genomic_DNA"/>
</dbReference>
<dbReference type="PANTHER" id="PTHR38340:SF1">
    <property type="entry name" value="S-LAYER PROTEIN"/>
    <property type="match status" value="1"/>
</dbReference>
<keyword evidence="5" id="KW-1185">Reference proteome</keyword>
<dbReference type="PRINTS" id="PR00313">
    <property type="entry name" value="CABNDNGRPT"/>
</dbReference>
<sequence>MAKDIISFTNTTGLSDEVLSHVSEELGRFAASDDFLARMETAFGDRLSALQLDDLRQSWLDGTFNLPAIEIVDETEIGGAQGAYSAELNKIFLSGAFLATQTPEVIAGVVIEEYGHAIDTILNEGVDSAGDEGNIFARLVAGEDLSDTLLAALKAEDDSATAVLDGQSTAIEQAVPAPVAVTHASGVHTFSINDIIGGYDGVTYADDPTIIALGGTSEVATLTDKMGTVMSPIDSEFGFYVSDFLPAIDKVHDYDYAEGWAGNIKGDLNGDGIADSSVGLAMVNAQTDTFKSGQPFGTWAAGLGGNSVKASTEHYTVMAQLLSDQEVPDDGSATYPLDNDLIIRGGTYDGQYVADVLPIVGDVNGDGTTDIRDVLTPNESTTGENIAYSDDYSVTLKDDGKLLYRWGTEVKRPNDIRLDVKLDLPDEWKNDADLDNDGTADVQELNGGLGYHVTRAELVIVHDITNNPNDQVRPEDYENEDATGRGPSYYVVTDPNDPTNTLWVSPVDSYDGSGTALPSYFKMTDTGEIDMTAGGTAVYAADGSTLLGYRNVDGDGNEIGTVFRDLSLIPRNDAANLVFEAADLDGGFTNAWYTTTDRDPFEWSYDKYSDDPYRQVYEGFRSRELAEDAGYTDDDLVSGPRWRITANKFGQDIPGVEIPLEPNSQPPYQKDNIRYEVGELTTTTINLLDWEDTNGNGIQDDSPLAFSTGWTMIDPTRMDLDGDGLIDEGWTLVNGTLGAGDAVPTGAIFSAVTPNGQSLTADFFDTAIYLKGDRQDSAKYYNMQLVLEYDGDPTTVTGYDYAAASDGDVFNITPVDHIPVLEGTNTGDNKQDIPPDIDQPVTTTDPDFTSHHVFSTDDVTGTYDGLTQGDVQPGDPPVVDFSADPQVTKDGVELYPINSEFAFNVTDFEGAEDRDFTLDPEYEEGWVGDMTDADGNQLGLTVSDSPTDTFNTPALLGTWLVGMGGTAVKASTEHYSVMQSILSDQRYPGDPTALYPLDDDLVMIGGAYDGQHVQDILPIVGDVNGDGVTDIRDVLAPNESTITQDIAVSSDYSVTLKDDGKLLYRWGNLVKRPVDVRVEASLDLPDEWATEDQDTNLLPLYRITGAELVVDHDITNNPNDQIRPEDYENEAATGRLPTYTVDDAGRWVTTADFYTGDGTFLPTGTVLKDPALATAVQGTLLDQIGAMSEDLAEGYTAAWYTTQDRDPFEPTLDGDSYDVGPRWRLKSNKYGQDLPGVEIPQDPSAEPPPKSDELKYEVGARTQTVINLLDWETISPLTTSAGWQNGTGTTTINGLNLTENFDVAFYIKGDIKPVNIYSTDLRLNYEQLPIAAVGETVTGGAGDDVLVGQGGNTLTGAAGDDLFVLSYGAPDSPSVINSLVTDFQVGQDMLGLFSLGVSEATFDNHIVQTVVGGDLQIALDGYQIATLEGVTEALDLTDFQLLSQFSMPMTTIYGTPGDDTLRGDDYLNTIYALEGNDLVYAFDASDTIYGGAGEDTIAAGSGDDLVYGGDDNDTLYGADGDDTVIGGNGADLAYLGYGDDVYRDHAEGAPTGNDTVYAGPGNDTIYGGGGDDLFVGHGQNDVIYGYDGNDTIDGGYGSDTLYGSVGDDLILGGDHADMIYGGAGNDTADGGNGTDVIALHDGDDTFIDNDQDGPLGNDTVWGGDGNDSLIGGGGNDELHGVTGDDTIAGGAGDDVIYGGANVDSIDGGTGNDTIYGGTHVDMITAGLGNDVVDGGLGADLVYLNGGNDLYLDNDQDGPQGNDTVWAGVGNDTIQGGAGDDVFRGQENDDTIYGRLGNDQIFGGGGTDMLDGGAGNDTMFGGAGADTFVFALGSDRIVDFETGVDEIALDSALWTGTLSTTEVVSQFATTTAPGVLFDFGGGNTLLLSGLDDVSGLENDLAIL</sequence>
<feature type="region of interest" description="Disordered" evidence="3">
    <location>
        <begin position="466"/>
        <end position="487"/>
    </location>
</feature>